<keyword evidence="6" id="KW-0472">Membrane</keyword>
<evidence type="ECO:0000256" key="7">
    <source>
        <dbReference type="ARBA" id="ARBA00023180"/>
    </source>
</evidence>
<dbReference type="GO" id="GO:0009505">
    <property type="term" value="C:plant-type cell wall"/>
    <property type="evidence" value="ECO:0007669"/>
    <property type="project" value="TreeGrafter"/>
</dbReference>
<sequence>MELRLIPVVFLILSPLGLSLEEEVTLTVTSGKPIAETDENFICATLDWWPPEKCDFGQCPWGLSSILNLDLKNPILYNAVKAFGSLRIRLGGSLQDQVVYGVGSRASDCPQFQKTGDGLFGFSEGCLPVDRWDELNEFLNKTGAVVTFGLNALTGRRKASPEPRDTLWVGRWDTSNAEDLIAYTLSKGYQVESWELGNELCGSGVAARVDSEQYGHDVVDLRQLLGRLYQNSTAAPKLLAPGGFFEREWFAQFLQTSGPGVVDGITHHIYNLGAGNDPSLIDRIQNPSYLSRVSRTYRDVEVTLNSNGAGGSAWVGESGGAFTSGGRGVSHTFVNGYWYLDQLGMTSTFDHKVFCRQSLIGGNYGILNTTSFVPNPDYYGALLWHRLMGTAVLSASHDGSPFLRAYAHCSKAKPGVTLLLINMSNDTLFDISVANDGGTSHPLANAQDGSSNGQKGDREEYHLRPRDGDIHSDVVLLNGTPLTLTSSLEIPDLEPNLVDGSSPIHLAPQTIAFVLLQGFSATACF</sequence>
<evidence type="ECO:0000256" key="5">
    <source>
        <dbReference type="ARBA" id="ARBA00022801"/>
    </source>
</evidence>
<dbReference type="OrthoDB" id="726732at2759"/>
<reference evidence="13" key="1">
    <citation type="submission" date="2017-07" db="EMBL/GenBank/DDBJ databases">
        <title>Taro Niue Genome Assembly and Annotation.</title>
        <authorList>
            <person name="Atibalentja N."/>
            <person name="Keating K."/>
            <person name="Fields C.J."/>
        </authorList>
    </citation>
    <scope>NUCLEOTIDE SEQUENCE</scope>
    <source>
        <strain evidence="13">Niue_2</strain>
        <tissue evidence="13">Leaf</tissue>
    </source>
</reference>
<dbReference type="PANTHER" id="PTHR14363:SF13">
    <property type="entry name" value="OS07G0598400 PROTEIN"/>
    <property type="match status" value="1"/>
</dbReference>
<comment type="similarity">
    <text evidence="2">Belongs to the glycosyl hydrolase 79 family.</text>
</comment>
<accession>A0A843UKK7</accession>
<organism evidence="13 14">
    <name type="scientific">Colocasia esculenta</name>
    <name type="common">Wild taro</name>
    <name type="synonym">Arum esculentum</name>
    <dbReference type="NCBI Taxonomy" id="4460"/>
    <lineage>
        <taxon>Eukaryota</taxon>
        <taxon>Viridiplantae</taxon>
        <taxon>Streptophyta</taxon>
        <taxon>Embryophyta</taxon>
        <taxon>Tracheophyta</taxon>
        <taxon>Spermatophyta</taxon>
        <taxon>Magnoliopsida</taxon>
        <taxon>Liliopsida</taxon>
        <taxon>Araceae</taxon>
        <taxon>Aroideae</taxon>
        <taxon>Colocasieae</taxon>
        <taxon>Colocasia</taxon>
    </lineage>
</organism>
<evidence type="ECO:0000256" key="10">
    <source>
        <dbReference type="ARBA" id="ARBA00055929"/>
    </source>
</evidence>
<evidence type="ECO:0000256" key="6">
    <source>
        <dbReference type="ARBA" id="ARBA00023136"/>
    </source>
</evidence>
<comment type="function">
    <text evidence="10">Endoglycosidase which is a cell surface and extracellular matrix-degrading enzyme. Cleaves heparan sulfate proteoglycans (HSPGs) into heparan sulfate side chains and core proteoglycans.</text>
</comment>
<dbReference type="GO" id="GO:0004566">
    <property type="term" value="F:beta-glucuronidase activity"/>
    <property type="evidence" value="ECO:0007669"/>
    <property type="project" value="TreeGrafter"/>
</dbReference>
<evidence type="ECO:0000256" key="3">
    <source>
        <dbReference type="ARBA" id="ARBA00022525"/>
    </source>
</evidence>
<dbReference type="GO" id="GO:0005576">
    <property type="term" value="C:extracellular region"/>
    <property type="evidence" value="ECO:0007669"/>
    <property type="project" value="UniProtKB-SubCell"/>
</dbReference>
<keyword evidence="7" id="KW-0325">Glycoprotein</keyword>
<feature type="region of interest" description="Disordered" evidence="11">
    <location>
        <begin position="440"/>
        <end position="461"/>
    </location>
</feature>
<protein>
    <recommendedName>
        <fullName evidence="15">Heparanase-like protein 1</fullName>
    </recommendedName>
</protein>
<dbReference type="EMBL" id="NMUH01000735">
    <property type="protein sequence ID" value="MQL84038.1"/>
    <property type="molecule type" value="Genomic_DNA"/>
</dbReference>
<evidence type="ECO:0000313" key="14">
    <source>
        <dbReference type="Proteomes" id="UP000652761"/>
    </source>
</evidence>
<name>A0A843UKK7_COLES</name>
<keyword evidence="4 12" id="KW-0732">Signal</keyword>
<feature type="chain" id="PRO_5032320802" description="Heparanase-like protein 1" evidence="12">
    <location>
        <begin position="20"/>
        <end position="525"/>
    </location>
</feature>
<keyword evidence="5" id="KW-0378">Hydrolase</keyword>
<keyword evidence="14" id="KW-1185">Reference proteome</keyword>
<dbReference type="PANTHER" id="PTHR14363">
    <property type="entry name" value="HEPARANASE-RELATED"/>
    <property type="match status" value="1"/>
</dbReference>
<evidence type="ECO:0000256" key="11">
    <source>
        <dbReference type="SAM" id="MobiDB-lite"/>
    </source>
</evidence>
<keyword evidence="3" id="KW-0964">Secreted</keyword>
<comment type="caution">
    <text evidence="13">The sequence shown here is derived from an EMBL/GenBank/DDBJ whole genome shotgun (WGS) entry which is preliminary data.</text>
</comment>
<evidence type="ECO:0000256" key="8">
    <source>
        <dbReference type="ARBA" id="ARBA00023228"/>
    </source>
</evidence>
<evidence type="ECO:0008006" key="15">
    <source>
        <dbReference type="Google" id="ProtNLM"/>
    </source>
</evidence>
<evidence type="ECO:0000256" key="2">
    <source>
        <dbReference type="ARBA" id="ARBA00009800"/>
    </source>
</evidence>
<dbReference type="InterPro" id="IPR017853">
    <property type="entry name" value="GH"/>
</dbReference>
<proteinExistence type="inferred from homology"/>
<comment type="subcellular location">
    <subcellularLocation>
        <location evidence="9">Lysosome membrane</location>
        <topology evidence="9">Peripheral membrane protein</topology>
    </subcellularLocation>
    <subcellularLocation>
        <location evidence="1">Secreted</location>
    </subcellularLocation>
</comment>
<dbReference type="GO" id="GO:0005765">
    <property type="term" value="C:lysosomal membrane"/>
    <property type="evidence" value="ECO:0007669"/>
    <property type="project" value="UniProtKB-SubCell"/>
</dbReference>
<evidence type="ECO:0000256" key="4">
    <source>
        <dbReference type="ARBA" id="ARBA00022729"/>
    </source>
</evidence>
<dbReference type="SUPFAM" id="SSF51445">
    <property type="entry name" value="(Trans)glycosidases"/>
    <property type="match status" value="1"/>
</dbReference>
<dbReference type="InterPro" id="IPR005199">
    <property type="entry name" value="Glyco_hydro_79"/>
</dbReference>
<evidence type="ECO:0000256" key="1">
    <source>
        <dbReference type="ARBA" id="ARBA00004613"/>
    </source>
</evidence>
<dbReference type="Pfam" id="PF03662">
    <property type="entry name" value="Glyco_hydro_79n"/>
    <property type="match status" value="1"/>
</dbReference>
<dbReference type="Gene3D" id="3.20.20.80">
    <property type="entry name" value="Glycosidases"/>
    <property type="match status" value="1"/>
</dbReference>
<evidence type="ECO:0000256" key="12">
    <source>
        <dbReference type="SAM" id="SignalP"/>
    </source>
</evidence>
<gene>
    <name evidence="13" type="ORF">Taro_016540</name>
</gene>
<dbReference type="FunFam" id="3.20.20.80:FF:000023">
    <property type="entry name" value="heparanase-like protein 3"/>
    <property type="match status" value="1"/>
</dbReference>
<evidence type="ECO:0000313" key="13">
    <source>
        <dbReference type="EMBL" id="MQL84038.1"/>
    </source>
</evidence>
<dbReference type="Proteomes" id="UP000652761">
    <property type="component" value="Unassembled WGS sequence"/>
</dbReference>
<keyword evidence="8" id="KW-0458">Lysosome</keyword>
<dbReference type="SMR" id="A0A843UKK7"/>
<feature type="signal peptide" evidence="12">
    <location>
        <begin position="1"/>
        <end position="19"/>
    </location>
</feature>
<evidence type="ECO:0000256" key="9">
    <source>
        <dbReference type="ARBA" id="ARBA00023765"/>
    </source>
</evidence>
<dbReference type="AlphaFoldDB" id="A0A843UKK7"/>